<keyword evidence="1" id="KW-0812">Transmembrane</keyword>
<keyword evidence="1" id="KW-1133">Transmembrane helix</keyword>
<gene>
    <name evidence="2" type="ORF">NS319_16700</name>
</gene>
<dbReference type="STRING" id="33051.SB4_14550"/>
<feature type="transmembrane region" description="Helical" evidence="1">
    <location>
        <begin position="132"/>
        <end position="152"/>
    </location>
</feature>
<dbReference type="EMBL" id="LDTD01000145">
    <property type="protein sequence ID" value="KTT67844.1"/>
    <property type="molecule type" value="Genomic_DNA"/>
</dbReference>
<name>A0A147HSN8_9SPHN</name>
<comment type="caution">
    <text evidence="2">The sequence shown here is derived from an EMBL/GenBank/DDBJ whole genome shotgun (WGS) entry which is preliminary data.</text>
</comment>
<sequence length="162" mass="18076">MTGYRDGYDFRKWYAASLKERPRRYWVRWALAGATMVALTATALYGTDDHPPLFLSFLPGFVIGFSPFARDSWAADKGLGVYDEFEHAALLRATARAFAAYIALVALLVSWMITAPGLGWPVPTRPMHWTGWLVTLLVIGISLPATFAEFMVPMPDAEDETL</sequence>
<evidence type="ECO:0000256" key="1">
    <source>
        <dbReference type="SAM" id="Phobius"/>
    </source>
</evidence>
<dbReference type="AlphaFoldDB" id="A0A147HSN8"/>
<dbReference type="PATRIC" id="fig|33051.3.peg.887"/>
<dbReference type="RefSeq" id="WP_058734622.1">
    <property type="nucleotide sequence ID" value="NZ_LDTD01000145.1"/>
</dbReference>
<reference evidence="2 3" key="1">
    <citation type="journal article" date="2016" name="Front. Microbiol.">
        <title>Genomic Resource of Rice Seed Associated Bacteria.</title>
        <authorList>
            <person name="Midha S."/>
            <person name="Bansal K."/>
            <person name="Sharma S."/>
            <person name="Kumar N."/>
            <person name="Patil P.P."/>
            <person name="Chaudhry V."/>
            <person name="Patil P.B."/>
        </authorList>
    </citation>
    <scope>NUCLEOTIDE SEQUENCE [LARGE SCALE GENOMIC DNA]</scope>
    <source>
        <strain evidence="2 3">NS319</strain>
    </source>
</reference>
<organism evidence="2 3">
    <name type="scientific">Sphingomonas sanguinis</name>
    <dbReference type="NCBI Taxonomy" id="33051"/>
    <lineage>
        <taxon>Bacteria</taxon>
        <taxon>Pseudomonadati</taxon>
        <taxon>Pseudomonadota</taxon>
        <taxon>Alphaproteobacteria</taxon>
        <taxon>Sphingomonadales</taxon>
        <taxon>Sphingomonadaceae</taxon>
        <taxon>Sphingomonas</taxon>
    </lineage>
</organism>
<accession>A0A147HSN8</accession>
<feature type="transmembrane region" description="Helical" evidence="1">
    <location>
        <begin position="98"/>
        <end position="120"/>
    </location>
</feature>
<keyword evidence="1" id="KW-0472">Membrane</keyword>
<feature type="transmembrane region" description="Helical" evidence="1">
    <location>
        <begin position="26"/>
        <end position="46"/>
    </location>
</feature>
<dbReference type="Proteomes" id="UP000072867">
    <property type="component" value="Unassembled WGS sequence"/>
</dbReference>
<evidence type="ECO:0000313" key="2">
    <source>
        <dbReference type="EMBL" id="KTT67844.1"/>
    </source>
</evidence>
<protein>
    <submittedName>
        <fullName evidence="2">Uncharacterized protein</fullName>
    </submittedName>
</protein>
<proteinExistence type="predicted"/>
<evidence type="ECO:0000313" key="3">
    <source>
        <dbReference type="Proteomes" id="UP000072867"/>
    </source>
</evidence>
<feature type="transmembrane region" description="Helical" evidence="1">
    <location>
        <begin position="52"/>
        <end position="69"/>
    </location>
</feature>